<keyword evidence="1" id="KW-0812">Transmembrane</keyword>
<dbReference type="EMBL" id="SRKZ01000001">
    <property type="protein sequence ID" value="TGD82232.1"/>
    <property type="molecule type" value="Genomic_DNA"/>
</dbReference>
<dbReference type="AlphaFoldDB" id="A0A4Z0MQM6"/>
<feature type="transmembrane region" description="Helical" evidence="1">
    <location>
        <begin position="5"/>
        <end position="24"/>
    </location>
</feature>
<keyword evidence="3" id="KW-1185">Reference proteome</keyword>
<keyword evidence="1" id="KW-1133">Transmembrane helix</keyword>
<keyword evidence="1" id="KW-0472">Membrane</keyword>
<dbReference type="Proteomes" id="UP000298284">
    <property type="component" value="Unassembled WGS sequence"/>
</dbReference>
<organism evidence="2 3">
    <name type="scientific">Hymenobacter wooponensis</name>
    <dbReference type="NCBI Taxonomy" id="1525360"/>
    <lineage>
        <taxon>Bacteria</taxon>
        <taxon>Pseudomonadati</taxon>
        <taxon>Bacteroidota</taxon>
        <taxon>Cytophagia</taxon>
        <taxon>Cytophagales</taxon>
        <taxon>Hymenobacteraceae</taxon>
        <taxon>Hymenobacter</taxon>
    </lineage>
</organism>
<evidence type="ECO:0000313" key="3">
    <source>
        <dbReference type="Proteomes" id="UP000298284"/>
    </source>
</evidence>
<evidence type="ECO:0008006" key="4">
    <source>
        <dbReference type="Google" id="ProtNLM"/>
    </source>
</evidence>
<feature type="transmembrane region" description="Helical" evidence="1">
    <location>
        <begin position="107"/>
        <end position="127"/>
    </location>
</feature>
<feature type="transmembrane region" description="Helical" evidence="1">
    <location>
        <begin position="49"/>
        <end position="66"/>
    </location>
</feature>
<proteinExistence type="predicted"/>
<name>A0A4Z0MQM6_9BACT</name>
<comment type="caution">
    <text evidence="2">The sequence shown here is derived from an EMBL/GenBank/DDBJ whole genome shotgun (WGS) entry which is preliminary data.</text>
</comment>
<reference evidence="2 3" key="1">
    <citation type="submission" date="2019-04" db="EMBL/GenBank/DDBJ databases">
        <authorList>
            <person name="Feng G."/>
            <person name="Zhang J."/>
            <person name="Zhu H."/>
        </authorList>
    </citation>
    <scope>NUCLEOTIDE SEQUENCE [LARGE SCALE GENOMIC DNA]</scope>
    <source>
        <strain evidence="2 3">JCM 19491</strain>
    </source>
</reference>
<protein>
    <recommendedName>
        <fullName evidence="4">VanZ-like domain-containing protein</fullName>
    </recommendedName>
</protein>
<accession>A0A4Z0MQM6</accession>
<evidence type="ECO:0000256" key="1">
    <source>
        <dbReference type="SAM" id="Phobius"/>
    </source>
</evidence>
<feature type="transmembrane region" description="Helical" evidence="1">
    <location>
        <begin position="73"/>
        <end position="95"/>
    </location>
</feature>
<gene>
    <name evidence="2" type="ORF">EU557_00110</name>
</gene>
<sequence length="134" mass="14925">MRLGILLILFIGTLLVFYLSWLPLPKLSLLWFMPSWLGQWADADSNDRIRTGIPFVFLGLVVGAWLSAEGYLWYWWGMALLALSAVVVIAELGQLFLPQRFFDWGDILWGIVGGASGLAAAAVIGGYHRKLKAK</sequence>
<evidence type="ECO:0000313" key="2">
    <source>
        <dbReference type="EMBL" id="TGD82232.1"/>
    </source>
</evidence>
<dbReference type="OrthoDB" id="1358136at2"/>